<comment type="subcellular location">
    <subcellularLocation>
        <location evidence="1">Membrane</location>
        <topology evidence="1">Multi-pass membrane protein</topology>
    </subcellularLocation>
</comment>
<protein>
    <submittedName>
        <fullName evidence="9">Uncharacterized protein</fullName>
    </submittedName>
</protein>
<feature type="domain" description="EAL" evidence="7">
    <location>
        <begin position="524"/>
        <end position="774"/>
    </location>
</feature>
<feature type="transmembrane region" description="Helical" evidence="5">
    <location>
        <begin position="82"/>
        <end position="107"/>
    </location>
</feature>
<dbReference type="Pfam" id="PF00563">
    <property type="entry name" value="EAL"/>
    <property type="match status" value="1"/>
</dbReference>
<dbReference type="Gene3D" id="1.10.3430.10">
    <property type="entry name" value="Ammonium transporter AmtB like domains"/>
    <property type="match status" value="1"/>
</dbReference>
<dbReference type="InterPro" id="IPR029787">
    <property type="entry name" value="Nucleotide_cyclase"/>
</dbReference>
<name>A0A1U7JL42_9HYPH</name>
<dbReference type="Pfam" id="PF00909">
    <property type="entry name" value="Ammonium_transp"/>
    <property type="match status" value="1"/>
</dbReference>
<dbReference type="GO" id="GO:0003824">
    <property type="term" value="F:catalytic activity"/>
    <property type="evidence" value="ECO:0007669"/>
    <property type="project" value="UniProtKB-ARBA"/>
</dbReference>
<evidence type="ECO:0000313" key="9">
    <source>
        <dbReference type="EMBL" id="OKL45437.1"/>
    </source>
</evidence>
<dbReference type="Pfam" id="PF13426">
    <property type="entry name" value="PAS_9"/>
    <property type="match status" value="1"/>
</dbReference>
<dbReference type="CDD" id="cd01949">
    <property type="entry name" value="GGDEF"/>
    <property type="match status" value="1"/>
</dbReference>
<dbReference type="InterPro" id="IPR001633">
    <property type="entry name" value="EAL_dom"/>
</dbReference>
<dbReference type="Gene3D" id="3.30.450.20">
    <property type="entry name" value="PAS domain"/>
    <property type="match status" value="1"/>
</dbReference>
<dbReference type="Pfam" id="PF00990">
    <property type="entry name" value="GGDEF"/>
    <property type="match status" value="1"/>
</dbReference>
<evidence type="ECO:0000256" key="5">
    <source>
        <dbReference type="SAM" id="Phobius"/>
    </source>
</evidence>
<dbReference type="SUPFAM" id="SSF55073">
    <property type="entry name" value="Nucleotide cyclase"/>
    <property type="match status" value="1"/>
</dbReference>
<dbReference type="InterPro" id="IPR000160">
    <property type="entry name" value="GGDEF_dom"/>
</dbReference>
<dbReference type="InterPro" id="IPR000014">
    <property type="entry name" value="PAS"/>
</dbReference>
<dbReference type="PROSITE" id="PS50887">
    <property type="entry name" value="GGDEF"/>
    <property type="match status" value="1"/>
</dbReference>
<dbReference type="CDD" id="cd01948">
    <property type="entry name" value="EAL"/>
    <property type="match status" value="1"/>
</dbReference>
<dbReference type="InterPro" id="IPR024041">
    <property type="entry name" value="NH4_transpt_AmtB-like_dom"/>
</dbReference>
<gene>
    <name evidence="9" type="ORF">A3843_03705</name>
</gene>
<dbReference type="STRING" id="197461.A3843_03705"/>
<comment type="caution">
    <text evidence="9">The sequence shown here is derived from an EMBL/GenBank/DDBJ whole genome shotgun (WGS) entry which is preliminary data.</text>
</comment>
<dbReference type="PANTHER" id="PTHR44757">
    <property type="entry name" value="DIGUANYLATE CYCLASE DGCP"/>
    <property type="match status" value="1"/>
</dbReference>
<feature type="domain" description="GGDEF" evidence="8">
    <location>
        <begin position="381"/>
        <end position="515"/>
    </location>
</feature>
<dbReference type="SUPFAM" id="SSF55785">
    <property type="entry name" value="PYP-like sensor domain (PAS domain)"/>
    <property type="match status" value="1"/>
</dbReference>
<feature type="transmembrane region" description="Helical" evidence="5">
    <location>
        <begin position="27"/>
        <end position="47"/>
    </location>
</feature>
<dbReference type="AlphaFoldDB" id="A0A1U7JL42"/>
<dbReference type="Gene3D" id="3.20.20.450">
    <property type="entry name" value="EAL domain"/>
    <property type="match status" value="1"/>
</dbReference>
<dbReference type="Proteomes" id="UP000185783">
    <property type="component" value="Unassembled WGS sequence"/>
</dbReference>
<keyword evidence="4 5" id="KW-0472">Membrane</keyword>
<dbReference type="PANTHER" id="PTHR44757:SF10">
    <property type="entry name" value="MEMBRANE PROTEIN"/>
    <property type="match status" value="1"/>
</dbReference>
<dbReference type="SUPFAM" id="SSF111352">
    <property type="entry name" value="Ammonium transporter"/>
    <property type="match status" value="1"/>
</dbReference>
<dbReference type="EMBL" id="LVVZ01000005">
    <property type="protein sequence ID" value="OKL45437.1"/>
    <property type="molecule type" value="Genomic_DNA"/>
</dbReference>
<evidence type="ECO:0000259" key="8">
    <source>
        <dbReference type="PROSITE" id="PS50887"/>
    </source>
</evidence>
<proteinExistence type="predicted"/>
<dbReference type="PROSITE" id="PS50112">
    <property type="entry name" value="PAS"/>
    <property type="match status" value="1"/>
</dbReference>
<keyword evidence="3 5" id="KW-1133">Transmembrane helix</keyword>
<dbReference type="CDD" id="cd00130">
    <property type="entry name" value="PAS"/>
    <property type="match status" value="1"/>
</dbReference>
<dbReference type="SMART" id="SM00091">
    <property type="entry name" value="PAS"/>
    <property type="match status" value="1"/>
</dbReference>
<evidence type="ECO:0000259" key="6">
    <source>
        <dbReference type="PROSITE" id="PS50112"/>
    </source>
</evidence>
<accession>A0A1U7JL42</accession>
<dbReference type="InterPro" id="IPR035919">
    <property type="entry name" value="EAL_sf"/>
</dbReference>
<dbReference type="InterPro" id="IPR043128">
    <property type="entry name" value="Rev_trsase/Diguanyl_cyclase"/>
</dbReference>
<dbReference type="SMART" id="SM00267">
    <property type="entry name" value="GGDEF"/>
    <property type="match status" value="1"/>
</dbReference>
<dbReference type="FunFam" id="3.30.70.270:FF:000001">
    <property type="entry name" value="Diguanylate cyclase domain protein"/>
    <property type="match status" value="1"/>
</dbReference>
<evidence type="ECO:0000313" key="10">
    <source>
        <dbReference type="Proteomes" id="UP000185783"/>
    </source>
</evidence>
<dbReference type="InterPro" id="IPR052155">
    <property type="entry name" value="Biofilm_reg_signaling"/>
</dbReference>
<keyword evidence="10" id="KW-1185">Reference proteome</keyword>
<dbReference type="InterPro" id="IPR029020">
    <property type="entry name" value="Ammonium/urea_transptr"/>
</dbReference>
<dbReference type="NCBIfam" id="TIGR00229">
    <property type="entry name" value="sensory_box"/>
    <property type="match status" value="1"/>
</dbReference>
<evidence type="ECO:0000259" key="7">
    <source>
        <dbReference type="PROSITE" id="PS50883"/>
    </source>
</evidence>
<evidence type="ECO:0000256" key="1">
    <source>
        <dbReference type="ARBA" id="ARBA00004141"/>
    </source>
</evidence>
<dbReference type="GO" id="GO:0016020">
    <property type="term" value="C:membrane"/>
    <property type="evidence" value="ECO:0007669"/>
    <property type="project" value="UniProtKB-SubCell"/>
</dbReference>
<organism evidence="9 10">
    <name type="scientific">Pseudovibrio exalbescens</name>
    <dbReference type="NCBI Taxonomy" id="197461"/>
    <lineage>
        <taxon>Bacteria</taxon>
        <taxon>Pseudomonadati</taxon>
        <taxon>Pseudomonadota</taxon>
        <taxon>Alphaproteobacteria</taxon>
        <taxon>Hyphomicrobiales</taxon>
        <taxon>Stappiaceae</taxon>
        <taxon>Pseudovibrio</taxon>
    </lineage>
</organism>
<sequence>MVFHNTITAGVFGALTGGFLARFQKDLPLLAGTIAGMIAGLLFSSAAPELLDVGTATISGVLGTFIYFSARGHFRNSWNTNPLGASLLAYASVAALGCISTAILVPVDALETTSRESQLLAQTLGVLVNAGWVVGCGFTLFSILDRKGLVKKVISSSDMASLEESYYERVVLEQAMEDVLAGKVREARPLEIPHGDDYARLTLQFNELLNRLQSEEDRKAITGPHDTHSADFQKLKVFADGTFEGLVISKNGRILEANKAFVELIGRDEHAITGRPILDFVPPDYIKLTQRALKNTHQAPYQSVVLSSTGERIPVEIRARPLELNGIVFRLSAIRDIRQQRKAEAEILHLAQHDMLTDLPNRTLFRDRFHQAVETRATRADLIAVMMIDLDRFKEINDLYGHPIGDKFIQGVSKRLRSCVGHNDTCARLGGDEFAIVQVNLKTKAEVGLLANRILEILSKPIAVTSDITIRTSASIGVALCPDDGEDPDLLLANADMALYKAKEAGRNTFRFFEPEMEAGVRMRRSIEVDLRKAIQQNDLVLHFQPQARVDDRSIVGYEALLRWTHADKGSISPSDFVPVAEESGLIIPIGRWVLDEACRQAAKWPEKCRVSVNLSPIQFCDEYLLQHVEMSLANSGLEPHRLELEVTESVLVYDDHRALSTLKELKRRGVGIALDDFGTGYSSLSYLRRFPFDRLKIDRSFVSGATSDSGLALIIRSVIEMGQALGMEVIAEGVETEAEFDLLRNEGCDEVQGYLIGRPQELTPDDMLDTLHTEAQRKVNANIEALHAVARRLEAFDAPHQARAEPRKLKVTSSA</sequence>
<keyword evidence="2 5" id="KW-0812">Transmembrane</keyword>
<dbReference type="InterPro" id="IPR035965">
    <property type="entry name" value="PAS-like_dom_sf"/>
</dbReference>
<evidence type="ECO:0000256" key="4">
    <source>
        <dbReference type="ARBA" id="ARBA00023136"/>
    </source>
</evidence>
<feature type="transmembrane region" description="Helical" evidence="5">
    <location>
        <begin position="119"/>
        <end position="144"/>
    </location>
</feature>
<dbReference type="GO" id="GO:0008519">
    <property type="term" value="F:ammonium channel activity"/>
    <property type="evidence" value="ECO:0007669"/>
    <property type="project" value="InterPro"/>
</dbReference>
<feature type="transmembrane region" description="Helical" evidence="5">
    <location>
        <begin position="53"/>
        <end position="70"/>
    </location>
</feature>
<dbReference type="SMART" id="SM00052">
    <property type="entry name" value="EAL"/>
    <property type="match status" value="1"/>
</dbReference>
<evidence type="ECO:0000256" key="2">
    <source>
        <dbReference type="ARBA" id="ARBA00022692"/>
    </source>
</evidence>
<feature type="domain" description="PAS" evidence="6">
    <location>
        <begin position="246"/>
        <end position="300"/>
    </location>
</feature>
<dbReference type="PROSITE" id="PS50883">
    <property type="entry name" value="EAL"/>
    <property type="match status" value="1"/>
</dbReference>
<dbReference type="NCBIfam" id="TIGR00254">
    <property type="entry name" value="GGDEF"/>
    <property type="match status" value="1"/>
</dbReference>
<dbReference type="Gene3D" id="3.30.70.270">
    <property type="match status" value="1"/>
</dbReference>
<dbReference type="SUPFAM" id="SSF141868">
    <property type="entry name" value="EAL domain-like"/>
    <property type="match status" value="1"/>
</dbReference>
<reference evidence="9 10" key="1">
    <citation type="submission" date="2016-03" db="EMBL/GenBank/DDBJ databases">
        <title>Genome sequence of Nesiotobacter sp. nov., a moderately halophilic alphaproteobacterium isolated from the Yellow Sea, China.</title>
        <authorList>
            <person name="Zhang G."/>
            <person name="Zhang R."/>
        </authorList>
    </citation>
    <scope>NUCLEOTIDE SEQUENCE [LARGE SCALE GENOMIC DNA]</scope>
    <source>
        <strain evidence="9 10">WB1-6</strain>
    </source>
</reference>
<evidence type="ECO:0000256" key="3">
    <source>
        <dbReference type="ARBA" id="ARBA00022989"/>
    </source>
</evidence>